<sequence>GTIYTTVFSGGNKTEFLGSDSGIVGSAYTLAFDWLGRNLFIGNRAASNFEAVKVDGKVKHRTIILANNGNKTSVAKPKSMCLDPKEGKLYWVDDGGFGVPAKVGKVNMDGSKPEVLADDIERPEAITIDIDKKMLYYSTHHPSFV</sequence>
<proteinExistence type="predicted"/>
<dbReference type="SUPFAM" id="SSF63825">
    <property type="entry name" value="YWTD domain"/>
    <property type="match status" value="1"/>
</dbReference>
<dbReference type="Gene3D" id="2.120.10.30">
    <property type="entry name" value="TolB, C-terminal domain"/>
    <property type="match status" value="1"/>
</dbReference>
<dbReference type="Proteomes" id="UP001153148">
    <property type="component" value="Unassembled WGS sequence"/>
</dbReference>
<dbReference type="InterPro" id="IPR000033">
    <property type="entry name" value="LDLR_classB_rpt"/>
</dbReference>
<comment type="caution">
    <text evidence="3">The sequence shown here is derived from an EMBL/GenBank/DDBJ whole genome shotgun (WGS) entry which is preliminary data.</text>
</comment>
<keyword evidence="2" id="KW-0677">Repeat</keyword>
<feature type="non-terminal residue" evidence="3">
    <location>
        <position position="1"/>
    </location>
</feature>
<protein>
    <submittedName>
        <fullName evidence="3">Uncharacterized protein</fullName>
    </submittedName>
</protein>
<dbReference type="PANTHER" id="PTHR46513:SF13">
    <property type="entry name" value="EGF-LIKE DOMAIN-CONTAINING PROTEIN"/>
    <property type="match status" value="1"/>
</dbReference>
<dbReference type="InterPro" id="IPR011042">
    <property type="entry name" value="6-blade_b-propeller_TolB-like"/>
</dbReference>
<evidence type="ECO:0000313" key="4">
    <source>
        <dbReference type="Proteomes" id="UP001153148"/>
    </source>
</evidence>
<dbReference type="EMBL" id="CAJPIN010037543">
    <property type="protein sequence ID" value="CAG2064860.1"/>
    <property type="molecule type" value="Genomic_DNA"/>
</dbReference>
<name>A0ABN7PDW1_TIMPD</name>
<organism evidence="3 4">
    <name type="scientific">Timema podura</name>
    <name type="common">Walking stick</name>
    <dbReference type="NCBI Taxonomy" id="61482"/>
    <lineage>
        <taxon>Eukaryota</taxon>
        <taxon>Metazoa</taxon>
        <taxon>Ecdysozoa</taxon>
        <taxon>Arthropoda</taxon>
        <taxon>Hexapoda</taxon>
        <taxon>Insecta</taxon>
        <taxon>Pterygota</taxon>
        <taxon>Neoptera</taxon>
        <taxon>Polyneoptera</taxon>
        <taxon>Phasmatodea</taxon>
        <taxon>Timematodea</taxon>
        <taxon>Timematoidea</taxon>
        <taxon>Timematidae</taxon>
        <taxon>Timema</taxon>
    </lineage>
</organism>
<dbReference type="Pfam" id="PF00058">
    <property type="entry name" value="Ldl_recept_b"/>
    <property type="match status" value="1"/>
</dbReference>
<feature type="non-terminal residue" evidence="3">
    <location>
        <position position="145"/>
    </location>
</feature>
<dbReference type="InterPro" id="IPR050778">
    <property type="entry name" value="Cueball_EGF_LRP_Nidogen"/>
</dbReference>
<evidence type="ECO:0000256" key="1">
    <source>
        <dbReference type="ARBA" id="ARBA00022536"/>
    </source>
</evidence>
<reference evidence="3" key="1">
    <citation type="submission" date="2021-03" db="EMBL/GenBank/DDBJ databases">
        <authorList>
            <person name="Tran Van P."/>
        </authorList>
    </citation>
    <scope>NUCLEOTIDE SEQUENCE</scope>
</reference>
<keyword evidence="1" id="KW-0245">EGF-like domain</keyword>
<accession>A0ABN7PDW1</accession>
<evidence type="ECO:0000256" key="2">
    <source>
        <dbReference type="ARBA" id="ARBA00022737"/>
    </source>
</evidence>
<dbReference type="PANTHER" id="PTHR46513">
    <property type="entry name" value="VITELLOGENIN RECEPTOR-LIKE PROTEIN-RELATED-RELATED"/>
    <property type="match status" value="1"/>
</dbReference>
<evidence type="ECO:0000313" key="3">
    <source>
        <dbReference type="EMBL" id="CAG2064860.1"/>
    </source>
</evidence>
<gene>
    <name evidence="3" type="ORF">TPAB3V08_LOCUS11804</name>
</gene>
<keyword evidence="4" id="KW-1185">Reference proteome</keyword>